<evidence type="ECO:0000313" key="7">
    <source>
        <dbReference type="EMBL" id="GAA4821888.1"/>
    </source>
</evidence>
<evidence type="ECO:0000256" key="3">
    <source>
        <dbReference type="ARBA" id="ARBA00022827"/>
    </source>
</evidence>
<dbReference type="PRINTS" id="PR00368">
    <property type="entry name" value="FADPNR"/>
</dbReference>
<comment type="cofactor">
    <cofactor evidence="1">
        <name>FAD</name>
        <dbReference type="ChEBI" id="CHEBI:57692"/>
    </cofactor>
</comment>
<gene>
    <name evidence="7" type="ORF">GCM10023353_32840</name>
</gene>
<organism evidence="7 8">
    <name type="scientific">Tomitella cavernea</name>
    <dbReference type="NCBI Taxonomy" id="1387982"/>
    <lineage>
        <taxon>Bacteria</taxon>
        <taxon>Bacillati</taxon>
        <taxon>Actinomycetota</taxon>
        <taxon>Actinomycetes</taxon>
        <taxon>Mycobacteriales</taxon>
        <taxon>Tomitella</taxon>
    </lineage>
</organism>
<dbReference type="Proteomes" id="UP001500839">
    <property type="component" value="Unassembled WGS sequence"/>
</dbReference>
<dbReference type="Gene3D" id="3.30.390.30">
    <property type="match status" value="1"/>
</dbReference>
<dbReference type="SUPFAM" id="SSF55424">
    <property type="entry name" value="FAD/NAD-linked reductases, dimerisation (C-terminal) domain"/>
    <property type="match status" value="1"/>
</dbReference>
<evidence type="ECO:0000259" key="5">
    <source>
        <dbReference type="Pfam" id="PF07992"/>
    </source>
</evidence>
<dbReference type="InterPro" id="IPR028202">
    <property type="entry name" value="Reductase_C"/>
</dbReference>
<keyword evidence="4" id="KW-0560">Oxidoreductase</keyword>
<name>A0ABP9CYV3_9ACTN</name>
<dbReference type="Gene3D" id="3.50.50.60">
    <property type="entry name" value="FAD/NAD(P)-binding domain"/>
    <property type="match status" value="2"/>
</dbReference>
<evidence type="ECO:0000259" key="6">
    <source>
        <dbReference type="Pfam" id="PF14759"/>
    </source>
</evidence>
<dbReference type="PANTHER" id="PTHR43557">
    <property type="entry name" value="APOPTOSIS-INDUCING FACTOR 1"/>
    <property type="match status" value="1"/>
</dbReference>
<dbReference type="Pfam" id="PF07992">
    <property type="entry name" value="Pyr_redox_2"/>
    <property type="match status" value="1"/>
</dbReference>
<dbReference type="PANTHER" id="PTHR43557:SF2">
    <property type="entry name" value="RIESKE DOMAIN-CONTAINING PROTEIN-RELATED"/>
    <property type="match status" value="1"/>
</dbReference>
<evidence type="ECO:0000256" key="2">
    <source>
        <dbReference type="ARBA" id="ARBA00022630"/>
    </source>
</evidence>
<dbReference type="InterPro" id="IPR050446">
    <property type="entry name" value="FAD-oxidoreductase/Apoptosis"/>
</dbReference>
<keyword evidence="2" id="KW-0285">Flavoprotein</keyword>
<keyword evidence="3" id="KW-0274">FAD</keyword>
<dbReference type="EMBL" id="BAABKQ010000001">
    <property type="protein sequence ID" value="GAA4821888.1"/>
    <property type="molecule type" value="Genomic_DNA"/>
</dbReference>
<dbReference type="InterPro" id="IPR036188">
    <property type="entry name" value="FAD/NAD-bd_sf"/>
</dbReference>
<protein>
    <submittedName>
        <fullName evidence="7">FAD-dependent oxidoreductase</fullName>
    </submittedName>
</protein>
<keyword evidence="8" id="KW-1185">Reference proteome</keyword>
<proteinExistence type="predicted"/>
<dbReference type="RefSeq" id="WP_200171445.1">
    <property type="nucleotide sequence ID" value="NZ_BAABKQ010000001.1"/>
</dbReference>
<dbReference type="Pfam" id="PF14759">
    <property type="entry name" value="Reductase_C"/>
    <property type="match status" value="1"/>
</dbReference>
<sequence>MPGRVVIVGTGIAGAAAAQTLRKDGFDGEVVMIGADRRPPYRRTMLTKDLLSGRVDADRIPLRSADAWQTMPVEIRTGTWAADLDPVGRSITTEDVSISTEDGSITTEDVGTGARATLDYDALLLATGGRARRLDPPGGPAWPGVLHVRDAEDALALRSRIGEAVGAPGPRGRLVIVGAGLIGCEVAAVAAAAGVAVTLLEAGPRPLAGTVPEAVSEMLADLHAGHGVTIETGVQVTGVVGETDSDTSGKGVSVVQAADGRKWTAGVVVGAVGMIPATELAQSAGLDVADGILVDEYCATSAPGVYAAGDAARFPDPFTGGTCRIEHWNHGQAHGAAAARAILGNGRPYREVPWCWTHQYGVNLQIAGTPQAADEWRTDGDLGAREFLSVGFAAGQEVAAVAAGRPKELRAARARIGEHLTWSGAPAAAR</sequence>
<evidence type="ECO:0000313" key="8">
    <source>
        <dbReference type="Proteomes" id="UP001500839"/>
    </source>
</evidence>
<comment type="caution">
    <text evidence="7">The sequence shown here is derived from an EMBL/GenBank/DDBJ whole genome shotgun (WGS) entry which is preliminary data.</text>
</comment>
<dbReference type="SUPFAM" id="SSF51905">
    <property type="entry name" value="FAD/NAD(P)-binding domain"/>
    <property type="match status" value="1"/>
</dbReference>
<feature type="domain" description="Reductase C-terminal" evidence="6">
    <location>
        <begin position="354"/>
        <end position="419"/>
    </location>
</feature>
<reference evidence="8" key="1">
    <citation type="journal article" date="2019" name="Int. J. Syst. Evol. Microbiol.">
        <title>The Global Catalogue of Microorganisms (GCM) 10K type strain sequencing project: providing services to taxonomists for standard genome sequencing and annotation.</title>
        <authorList>
            <consortium name="The Broad Institute Genomics Platform"/>
            <consortium name="The Broad Institute Genome Sequencing Center for Infectious Disease"/>
            <person name="Wu L."/>
            <person name="Ma J."/>
        </authorList>
    </citation>
    <scope>NUCLEOTIDE SEQUENCE [LARGE SCALE GENOMIC DNA]</scope>
    <source>
        <strain evidence="8">JCM 18542</strain>
    </source>
</reference>
<evidence type="ECO:0000256" key="1">
    <source>
        <dbReference type="ARBA" id="ARBA00001974"/>
    </source>
</evidence>
<accession>A0ABP9CYV3</accession>
<dbReference type="InterPro" id="IPR023753">
    <property type="entry name" value="FAD/NAD-binding_dom"/>
</dbReference>
<dbReference type="PRINTS" id="PR00411">
    <property type="entry name" value="PNDRDTASEI"/>
</dbReference>
<feature type="domain" description="FAD/NAD(P)-binding" evidence="5">
    <location>
        <begin position="4"/>
        <end position="335"/>
    </location>
</feature>
<evidence type="ECO:0000256" key="4">
    <source>
        <dbReference type="ARBA" id="ARBA00023002"/>
    </source>
</evidence>
<dbReference type="InterPro" id="IPR016156">
    <property type="entry name" value="FAD/NAD-linked_Rdtase_dimer_sf"/>
</dbReference>